<feature type="region of interest" description="Disordered" evidence="1">
    <location>
        <begin position="43"/>
        <end position="65"/>
    </location>
</feature>
<comment type="caution">
    <text evidence="2">The sequence shown here is derived from an EMBL/GenBank/DDBJ whole genome shotgun (WGS) entry which is preliminary data.</text>
</comment>
<dbReference type="Proteomes" id="UP000762676">
    <property type="component" value="Unassembled WGS sequence"/>
</dbReference>
<organism evidence="2 3">
    <name type="scientific">Elysia marginata</name>
    <dbReference type="NCBI Taxonomy" id="1093978"/>
    <lineage>
        <taxon>Eukaryota</taxon>
        <taxon>Metazoa</taxon>
        <taxon>Spiralia</taxon>
        <taxon>Lophotrochozoa</taxon>
        <taxon>Mollusca</taxon>
        <taxon>Gastropoda</taxon>
        <taxon>Heterobranchia</taxon>
        <taxon>Euthyneura</taxon>
        <taxon>Panpulmonata</taxon>
        <taxon>Sacoglossa</taxon>
        <taxon>Placobranchoidea</taxon>
        <taxon>Plakobranchidae</taxon>
        <taxon>Elysia</taxon>
    </lineage>
</organism>
<evidence type="ECO:0000313" key="3">
    <source>
        <dbReference type="Proteomes" id="UP000762676"/>
    </source>
</evidence>
<reference evidence="2 3" key="1">
    <citation type="journal article" date="2021" name="Elife">
        <title>Chloroplast acquisition without the gene transfer in kleptoplastic sea slugs, Plakobranchus ocellatus.</title>
        <authorList>
            <person name="Maeda T."/>
            <person name="Takahashi S."/>
            <person name="Yoshida T."/>
            <person name="Shimamura S."/>
            <person name="Takaki Y."/>
            <person name="Nagai Y."/>
            <person name="Toyoda A."/>
            <person name="Suzuki Y."/>
            <person name="Arimoto A."/>
            <person name="Ishii H."/>
            <person name="Satoh N."/>
            <person name="Nishiyama T."/>
            <person name="Hasebe M."/>
            <person name="Maruyama T."/>
            <person name="Minagawa J."/>
            <person name="Obokata J."/>
            <person name="Shigenobu S."/>
        </authorList>
    </citation>
    <scope>NUCLEOTIDE SEQUENCE [LARGE SCALE GENOMIC DNA]</scope>
</reference>
<dbReference type="EMBL" id="BMAT01008337">
    <property type="protein sequence ID" value="GFR82483.1"/>
    <property type="molecule type" value="Genomic_DNA"/>
</dbReference>
<protein>
    <submittedName>
        <fullName evidence="2">Uncharacterized protein</fullName>
    </submittedName>
</protein>
<evidence type="ECO:0000256" key="1">
    <source>
        <dbReference type="SAM" id="MobiDB-lite"/>
    </source>
</evidence>
<feature type="compositionally biased region" description="Low complexity" evidence="1">
    <location>
        <begin position="43"/>
        <end position="58"/>
    </location>
</feature>
<evidence type="ECO:0000313" key="2">
    <source>
        <dbReference type="EMBL" id="GFR82483.1"/>
    </source>
</evidence>
<sequence length="80" mass="9079">MFPFTSCVSILRRREKPTDWRQTNGTLTFVVVAPNNNHCKTNSNRTCGGTTTSSSSFTRSKDKTTRLATVEEEVRSYCLR</sequence>
<keyword evidence="3" id="KW-1185">Reference proteome</keyword>
<dbReference type="AlphaFoldDB" id="A0AAV4GA81"/>
<accession>A0AAV4GA81</accession>
<proteinExistence type="predicted"/>
<name>A0AAV4GA81_9GAST</name>
<gene>
    <name evidence="2" type="ORF">ElyMa_004099200</name>
</gene>